<dbReference type="EMBL" id="EQ974268">
    <property type="protein sequence ID" value="EEF31067.1"/>
    <property type="molecule type" value="Genomic_DNA"/>
</dbReference>
<reference evidence="19" key="1">
    <citation type="journal article" date="2010" name="Nat. Biotechnol.">
        <title>Draft genome sequence of the oilseed species Ricinus communis.</title>
        <authorList>
            <person name="Chan A.P."/>
            <person name="Crabtree J."/>
            <person name="Zhao Q."/>
            <person name="Lorenzi H."/>
            <person name="Orvis J."/>
            <person name="Puiu D."/>
            <person name="Melake-Berhan A."/>
            <person name="Jones K.M."/>
            <person name="Redman J."/>
            <person name="Chen G."/>
            <person name="Cahoon E.B."/>
            <person name="Gedil M."/>
            <person name="Stanke M."/>
            <person name="Haas B.J."/>
            <person name="Wortman J.R."/>
            <person name="Fraser-Liggett C.M."/>
            <person name="Ravel J."/>
            <person name="Rabinowicz P.D."/>
        </authorList>
    </citation>
    <scope>NUCLEOTIDE SEQUENCE [LARGE SCALE GENOMIC DNA]</scope>
    <source>
        <strain evidence="19">cv. Hale</strain>
    </source>
</reference>
<evidence type="ECO:0000256" key="10">
    <source>
        <dbReference type="ARBA" id="ARBA00023004"/>
    </source>
</evidence>
<keyword evidence="11 15" id="KW-1015">Disulfide bond</keyword>
<gene>
    <name evidence="18" type="ORF">RCOM_1232030</name>
</gene>
<feature type="binding site" evidence="13">
    <location>
        <position position="78"/>
    </location>
    <ligand>
        <name>Ca(2+)</name>
        <dbReference type="ChEBI" id="CHEBI:29108"/>
        <label>1</label>
    </ligand>
</feature>
<evidence type="ECO:0000256" key="7">
    <source>
        <dbReference type="ARBA" id="ARBA00022723"/>
    </source>
</evidence>
<evidence type="ECO:0000313" key="18">
    <source>
        <dbReference type="EMBL" id="EEF31067.1"/>
    </source>
</evidence>
<feature type="site" description="Transition state stabilizer" evidence="14">
    <location>
        <position position="68"/>
    </location>
</feature>
<feature type="domain" description="Plant heme peroxidase family profile" evidence="17">
    <location>
        <begin position="31"/>
        <end position="168"/>
    </location>
</feature>
<dbReference type="SUPFAM" id="SSF48113">
    <property type="entry name" value="Heme-dependent peroxidases"/>
    <property type="match status" value="2"/>
</dbReference>
<keyword evidence="19" id="KW-1185">Reference proteome</keyword>
<dbReference type="InterPro" id="IPR010255">
    <property type="entry name" value="Haem_peroxidase_sf"/>
</dbReference>
<evidence type="ECO:0000256" key="6">
    <source>
        <dbReference type="ARBA" id="ARBA00022617"/>
    </source>
</evidence>
<feature type="disulfide bond" evidence="15">
    <location>
        <begin position="41"/>
        <end position="116"/>
    </location>
</feature>
<dbReference type="Pfam" id="PF00141">
    <property type="entry name" value="peroxidase"/>
    <property type="match status" value="1"/>
</dbReference>
<feature type="binding site" evidence="13">
    <location>
        <position position="73"/>
    </location>
    <ligand>
        <name>Ca(2+)</name>
        <dbReference type="ChEBI" id="CHEBI:29108"/>
        <label>1</label>
    </ligand>
</feature>
<protein>
    <recommendedName>
        <fullName evidence="4">peroxidase</fullName>
        <ecNumber evidence="4">1.11.1.7</ecNumber>
    </recommendedName>
</protein>
<feature type="disulfide bond" evidence="15">
    <location>
        <begin position="74"/>
        <end position="77"/>
    </location>
</feature>
<evidence type="ECO:0000256" key="12">
    <source>
        <dbReference type="PIRSR" id="PIRSR600823-1"/>
    </source>
</evidence>
<dbReference type="GO" id="GO:0006979">
    <property type="term" value="P:response to oxidative stress"/>
    <property type="evidence" value="ECO:0007669"/>
    <property type="project" value="InterPro"/>
</dbReference>
<dbReference type="FunFam" id="1.10.520.10:FF:000001">
    <property type="entry name" value="Peroxidase"/>
    <property type="match status" value="1"/>
</dbReference>
<keyword evidence="10" id="KW-0408">Iron</keyword>
<keyword evidence="6" id="KW-0349">Heme</keyword>
<dbReference type="GO" id="GO:0020037">
    <property type="term" value="F:heme binding"/>
    <property type="evidence" value="ECO:0007669"/>
    <property type="project" value="InterPro"/>
</dbReference>
<comment type="cofactor">
    <cofactor evidence="2">
        <name>heme b</name>
        <dbReference type="ChEBI" id="CHEBI:60344"/>
    </cofactor>
</comment>
<dbReference type="STRING" id="3988.B9SZ98"/>
<dbReference type="PROSITE" id="PS50873">
    <property type="entry name" value="PEROXIDASE_4"/>
    <property type="match status" value="1"/>
</dbReference>
<evidence type="ECO:0000256" key="9">
    <source>
        <dbReference type="ARBA" id="ARBA00023002"/>
    </source>
</evidence>
<accession>B9SZ98</accession>
<dbReference type="InterPro" id="IPR002016">
    <property type="entry name" value="Haem_peroxidase"/>
</dbReference>
<evidence type="ECO:0000256" key="13">
    <source>
        <dbReference type="PIRSR" id="PIRSR600823-3"/>
    </source>
</evidence>
<sequence length="184" mass="19123">MASFQSFSSPLAFKFQLGIISLYLVGIASAQLSPTFYATACPNALSIIKSGVTAAVSTEARMGASLLRLHFHDCFGCDASVLLDGASGEKSAPANTNSIRGFEVIDSIKTQLETSCPGVVSCADILAVAARDSVVALGGPNWNVQLGRRDSATANFAKAMVKMGNLSPLTGTNGQIRTNCRTAN</sequence>
<evidence type="ECO:0000256" key="16">
    <source>
        <dbReference type="RuleBase" id="RU004241"/>
    </source>
</evidence>
<comment type="catalytic activity">
    <reaction evidence="1">
        <text>2 a phenolic donor + H2O2 = 2 a phenolic radical donor + 2 H2O</text>
        <dbReference type="Rhea" id="RHEA:56136"/>
        <dbReference type="ChEBI" id="CHEBI:15377"/>
        <dbReference type="ChEBI" id="CHEBI:16240"/>
        <dbReference type="ChEBI" id="CHEBI:139520"/>
        <dbReference type="ChEBI" id="CHEBI:139521"/>
        <dbReference type="EC" id="1.11.1.7"/>
    </reaction>
</comment>
<comment type="similarity">
    <text evidence="16">Belongs to the peroxidase family.</text>
</comment>
<dbReference type="PANTHER" id="PTHR31388">
    <property type="entry name" value="PEROXIDASE 72-RELATED"/>
    <property type="match status" value="1"/>
</dbReference>
<dbReference type="PRINTS" id="PR00458">
    <property type="entry name" value="PEROXIDASE"/>
</dbReference>
<feature type="binding site" evidence="13">
    <location>
        <position position="80"/>
    </location>
    <ligand>
        <name>Ca(2+)</name>
        <dbReference type="ChEBI" id="CHEBI:29108"/>
        <label>1</label>
    </ligand>
</feature>
<dbReference type="AlphaFoldDB" id="B9SZ98"/>
<dbReference type="InParanoid" id="B9SZ98"/>
<evidence type="ECO:0000256" key="5">
    <source>
        <dbReference type="ARBA" id="ARBA00022559"/>
    </source>
</evidence>
<keyword evidence="9 18" id="KW-0560">Oxidoreductase</keyword>
<comment type="function">
    <text evidence="3">Removal of H(2)O(2), oxidation of toxic reductants, biosynthesis and degradation of lignin, suberization, auxin catabolism, response to environmental stresses such as wounding, pathogen attack and oxidative stress. These functions might be dependent on each isozyme/isoform in each plant tissue.</text>
</comment>
<dbReference type="Proteomes" id="UP000008311">
    <property type="component" value="Unassembled WGS sequence"/>
</dbReference>
<feature type="binding site" evidence="13">
    <location>
        <position position="76"/>
    </location>
    <ligand>
        <name>Ca(2+)</name>
        <dbReference type="ChEBI" id="CHEBI:29108"/>
        <label>1</label>
    </ligand>
</feature>
<dbReference type="InterPro" id="IPR000823">
    <property type="entry name" value="Peroxidase_pln"/>
</dbReference>
<evidence type="ECO:0000259" key="17">
    <source>
        <dbReference type="PROSITE" id="PS50873"/>
    </source>
</evidence>
<evidence type="ECO:0000256" key="15">
    <source>
        <dbReference type="PIRSR" id="PIRSR600823-5"/>
    </source>
</evidence>
<keyword evidence="7 13" id="KW-0479">Metal-binding</keyword>
<feature type="active site" description="Proton acceptor" evidence="12">
    <location>
        <position position="72"/>
    </location>
</feature>
<dbReference type="GO" id="GO:0140825">
    <property type="term" value="F:lactoperoxidase activity"/>
    <property type="evidence" value="ECO:0007669"/>
    <property type="project" value="UniProtKB-EC"/>
</dbReference>
<evidence type="ECO:0000256" key="8">
    <source>
        <dbReference type="ARBA" id="ARBA00022837"/>
    </source>
</evidence>
<feature type="binding site" evidence="13">
    <location>
        <position position="89"/>
    </location>
    <ligand>
        <name>Ca(2+)</name>
        <dbReference type="ChEBI" id="CHEBI:29108"/>
        <label>1</label>
    </ligand>
</feature>
<dbReference type="GO" id="GO:0046872">
    <property type="term" value="F:metal ion binding"/>
    <property type="evidence" value="ECO:0007669"/>
    <property type="project" value="UniProtKB-KW"/>
</dbReference>
<keyword evidence="5 18" id="KW-0575">Peroxidase</keyword>
<dbReference type="PROSITE" id="PS00436">
    <property type="entry name" value="PEROXIDASE_2"/>
    <property type="match status" value="1"/>
</dbReference>
<dbReference type="eggNOG" id="ENOG502QU1K">
    <property type="taxonomic scope" value="Eukaryota"/>
</dbReference>
<evidence type="ECO:0000256" key="2">
    <source>
        <dbReference type="ARBA" id="ARBA00001970"/>
    </source>
</evidence>
<evidence type="ECO:0000256" key="1">
    <source>
        <dbReference type="ARBA" id="ARBA00000189"/>
    </source>
</evidence>
<dbReference type="Gene3D" id="1.10.520.10">
    <property type="match status" value="1"/>
</dbReference>
<dbReference type="PRINTS" id="PR00461">
    <property type="entry name" value="PLPEROXIDASE"/>
</dbReference>
<name>B9SZ98_RICCO</name>
<evidence type="ECO:0000313" key="19">
    <source>
        <dbReference type="Proteomes" id="UP000008311"/>
    </source>
</evidence>
<proteinExistence type="inferred from homology"/>
<evidence type="ECO:0000256" key="11">
    <source>
        <dbReference type="ARBA" id="ARBA00023157"/>
    </source>
</evidence>
<comment type="cofactor">
    <cofactor evidence="13">
        <name>Ca(2+)</name>
        <dbReference type="ChEBI" id="CHEBI:29108"/>
    </cofactor>
    <text evidence="13">Binds 2 calcium ions per subunit.</text>
</comment>
<evidence type="ECO:0000256" key="4">
    <source>
        <dbReference type="ARBA" id="ARBA00012313"/>
    </source>
</evidence>
<dbReference type="InterPro" id="IPR019794">
    <property type="entry name" value="Peroxidases_AS"/>
</dbReference>
<organism evidence="18 19">
    <name type="scientific">Ricinus communis</name>
    <name type="common">Castor bean</name>
    <dbReference type="NCBI Taxonomy" id="3988"/>
    <lineage>
        <taxon>Eukaryota</taxon>
        <taxon>Viridiplantae</taxon>
        <taxon>Streptophyta</taxon>
        <taxon>Embryophyta</taxon>
        <taxon>Tracheophyta</taxon>
        <taxon>Spermatophyta</taxon>
        <taxon>Magnoliopsida</taxon>
        <taxon>eudicotyledons</taxon>
        <taxon>Gunneridae</taxon>
        <taxon>Pentapetalae</taxon>
        <taxon>rosids</taxon>
        <taxon>fabids</taxon>
        <taxon>Malpighiales</taxon>
        <taxon>Euphorbiaceae</taxon>
        <taxon>Acalyphoideae</taxon>
        <taxon>Acalypheae</taxon>
        <taxon>Ricinus</taxon>
    </lineage>
</organism>
<keyword evidence="8 13" id="KW-0106">Calcium</keyword>
<dbReference type="EC" id="1.11.1.7" evidence="4"/>
<evidence type="ECO:0000256" key="14">
    <source>
        <dbReference type="PIRSR" id="PIRSR600823-4"/>
    </source>
</evidence>
<evidence type="ECO:0000256" key="3">
    <source>
        <dbReference type="ARBA" id="ARBA00002322"/>
    </source>
</evidence>
<dbReference type="PANTHER" id="PTHR31388:SF247">
    <property type="entry name" value="PEROXIDASE"/>
    <property type="match status" value="1"/>
</dbReference>